<feature type="domain" description="Putative DNA-binding" evidence="1">
    <location>
        <begin position="7"/>
        <end position="98"/>
    </location>
</feature>
<gene>
    <name evidence="2" type="ORF">IGX34_02950</name>
</gene>
<dbReference type="Proteomes" id="UP000651010">
    <property type="component" value="Unassembled WGS sequence"/>
</dbReference>
<protein>
    <submittedName>
        <fullName evidence="2">DNA-binding domain-containing protein</fullName>
    </submittedName>
</protein>
<comment type="caution">
    <text evidence="2">The sequence shown here is derived from an EMBL/GenBank/DDBJ whole genome shotgun (WGS) entry which is preliminary data.</text>
</comment>
<accession>A0ABR9G5N3</accession>
<keyword evidence="3" id="KW-1185">Reference proteome</keyword>
<dbReference type="EMBL" id="JACZZA010000001">
    <property type="protein sequence ID" value="MBE1159328.1"/>
    <property type="molecule type" value="Genomic_DNA"/>
</dbReference>
<evidence type="ECO:0000313" key="3">
    <source>
        <dbReference type="Proteomes" id="UP000651010"/>
    </source>
</evidence>
<organism evidence="2 3">
    <name type="scientific">Dyella acidiphila</name>
    <dbReference type="NCBI Taxonomy" id="2775866"/>
    <lineage>
        <taxon>Bacteria</taxon>
        <taxon>Pseudomonadati</taxon>
        <taxon>Pseudomonadota</taxon>
        <taxon>Gammaproteobacteria</taxon>
        <taxon>Lysobacterales</taxon>
        <taxon>Rhodanobacteraceae</taxon>
        <taxon>Dyella</taxon>
    </lineage>
</organism>
<sequence>MSSLQALQQQLLQAVLSERTPATLPLVRADGIADTGSRLEVYRHGYRVRLRDALKQEFPGLHHMAGAQFERLLDKYVAAHPSEHYNIRWYGAGLAAFLDYARPWRDRPALAEMARVDWAISIAFDAADEPSANIAELSAVAPEAWPGLQLSLQQNLHVLDCRFNTAAFRRAADQGGKRPRLRRLQQPRQLLVWRKDSSVHYRQLEVDEWQALGAAIRGEPFAALCAQLAAYHAQASALPRMVALLQGWLEAGLIRGWSFA</sequence>
<evidence type="ECO:0000259" key="1">
    <source>
        <dbReference type="Pfam" id="PF09836"/>
    </source>
</evidence>
<evidence type="ECO:0000313" key="2">
    <source>
        <dbReference type="EMBL" id="MBE1159328.1"/>
    </source>
</evidence>
<dbReference type="InterPro" id="IPR044922">
    <property type="entry name" value="DUF2063_N_sf"/>
</dbReference>
<name>A0ABR9G5N3_9GAMM</name>
<dbReference type="InterPro" id="IPR018640">
    <property type="entry name" value="DUF2063"/>
</dbReference>
<dbReference type="Pfam" id="PF09836">
    <property type="entry name" value="DUF2063"/>
    <property type="match status" value="1"/>
</dbReference>
<dbReference type="Gene3D" id="1.10.150.690">
    <property type="entry name" value="DUF2063"/>
    <property type="match status" value="1"/>
</dbReference>
<dbReference type="GO" id="GO:0003677">
    <property type="term" value="F:DNA binding"/>
    <property type="evidence" value="ECO:0007669"/>
    <property type="project" value="UniProtKB-KW"/>
</dbReference>
<dbReference type="RefSeq" id="WP_192554159.1">
    <property type="nucleotide sequence ID" value="NZ_JACZZA010000001.1"/>
</dbReference>
<reference evidence="2 3" key="1">
    <citation type="submission" date="2020-09" db="EMBL/GenBank/DDBJ databases">
        <title>Dyella sp. 7MK23 isolated from forest soil.</title>
        <authorList>
            <person name="Fu J."/>
        </authorList>
    </citation>
    <scope>NUCLEOTIDE SEQUENCE [LARGE SCALE GENOMIC DNA]</scope>
    <source>
        <strain evidence="2 3">7MK23</strain>
    </source>
</reference>
<proteinExistence type="predicted"/>
<keyword evidence="2" id="KW-0238">DNA-binding</keyword>